<comment type="caution">
    <text evidence="1">The sequence shown here is derived from an EMBL/GenBank/DDBJ whole genome shotgun (WGS) entry which is preliminary data.</text>
</comment>
<proteinExistence type="predicted"/>
<dbReference type="Proteomes" id="UP001197609">
    <property type="component" value="Unassembled WGS sequence"/>
</dbReference>
<evidence type="ECO:0000313" key="2">
    <source>
        <dbReference type="Proteomes" id="UP001197609"/>
    </source>
</evidence>
<evidence type="ECO:0008006" key="3">
    <source>
        <dbReference type="Google" id="ProtNLM"/>
    </source>
</evidence>
<gene>
    <name evidence="1" type="ORF">K8G79_03860</name>
</gene>
<sequence>MASPFEAELDAIIQEYATARQQSEHDDASDVISDVRVRQMQTRCLAAIERAAGRGSVYFEQAKAILETKDHSWGHLAGQIGVAESLLHNIRNGYLRTLEELIHGELFGDFLEMAQHLLETGYKDAAAVVCGSTLEAHLKQLCKKAGIPTEAAGKAKKADTVNGELGGAGVYSKLDQKNVTAWLGLRNSAAHGDYAAYDKAQVGLFIASVRDFVTRVPA</sequence>
<protein>
    <recommendedName>
        <fullName evidence="3">DUF4145 domain-containing protein</fullName>
    </recommendedName>
</protein>
<accession>A0AAJ1AGY2</accession>
<dbReference type="AlphaFoldDB" id="A0AAJ1AGY2"/>
<organism evidence="1 2">
    <name type="scientific">Candidatus Methylomirabilis tolerans</name>
    <dbReference type="NCBI Taxonomy" id="3123416"/>
    <lineage>
        <taxon>Bacteria</taxon>
        <taxon>Candidatus Methylomirabilota</taxon>
        <taxon>Candidatus Methylomirabilia</taxon>
        <taxon>Candidatus Methylomirabilales</taxon>
        <taxon>Candidatus Methylomirabilaceae</taxon>
        <taxon>Candidatus Methylomirabilis</taxon>
    </lineage>
</organism>
<name>A0AAJ1AGY2_9BACT</name>
<reference evidence="1 2" key="1">
    <citation type="journal article" date="2021" name="bioRxiv">
        <title>Unraveling nitrogen, sulfur and carbon metabolic pathways and microbial community transcriptional responses to substrate deprivation and toxicity stresses in a bioreactor mimicking anoxic brackish coastal sediment conditions.</title>
        <authorList>
            <person name="Martins P.D."/>
            <person name="Echeveste M.J."/>
            <person name="Arshad A."/>
            <person name="Kurth J."/>
            <person name="Ouboter H."/>
            <person name="Jetten M.S.M."/>
            <person name="Welte C.U."/>
        </authorList>
    </citation>
    <scope>NUCLEOTIDE SEQUENCE [LARGE SCALE GENOMIC DNA]</scope>
    <source>
        <strain evidence="1">MAG_38</strain>
    </source>
</reference>
<evidence type="ECO:0000313" key="1">
    <source>
        <dbReference type="EMBL" id="MBZ0159262.1"/>
    </source>
</evidence>
<dbReference type="EMBL" id="JAIOIU010000039">
    <property type="protein sequence ID" value="MBZ0159262.1"/>
    <property type="molecule type" value="Genomic_DNA"/>
</dbReference>